<evidence type="ECO:0000259" key="3">
    <source>
        <dbReference type="Pfam" id="PF19036"/>
    </source>
</evidence>
<evidence type="ECO:0000256" key="2">
    <source>
        <dbReference type="SAM" id="MobiDB-lite"/>
    </source>
</evidence>
<dbReference type="AlphaFoldDB" id="A0A4Y7KUN5"/>
<keyword evidence="7" id="KW-1185">Reference proteome</keyword>
<evidence type="ECO:0000259" key="4">
    <source>
        <dbReference type="Pfam" id="PF19037"/>
    </source>
</evidence>
<dbReference type="PANTHER" id="PTHR13027">
    <property type="entry name" value="SAND PROTEIN-RELATED"/>
    <property type="match status" value="1"/>
</dbReference>
<dbReference type="InterPro" id="IPR043970">
    <property type="entry name" value="FUZ/MON1/HPS1_longin_3"/>
</dbReference>
<dbReference type="Gramene" id="RZC76122">
    <property type="protein sequence ID" value="RZC76122"/>
    <property type="gene ID" value="C5167_000279"/>
</dbReference>
<dbReference type="PANTHER" id="PTHR13027:SF7">
    <property type="entry name" value="VACUOLAR FUSION PROTEIN MON1 HOMOLOG"/>
    <property type="match status" value="1"/>
</dbReference>
<feature type="compositionally biased region" description="Acidic residues" evidence="2">
    <location>
        <begin position="207"/>
        <end position="218"/>
    </location>
</feature>
<dbReference type="InterPro" id="IPR043971">
    <property type="entry name" value="FUZ/MON1/HPS1_longin_2"/>
</dbReference>
<reference evidence="6 7" key="1">
    <citation type="journal article" date="2018" name="Science">
        <title>The opium poppy genome and morphinan production.</title>
        <authorList>
            <person name="Guo L."/>
            <person name="Winzer T."/>
            <person name="Yang X."/>
            <person name="Li Y."/>
            <person name="Ning Z."/>
            <person name="He Z."/>
            <person name="Teodor R."/>
            <person name="Lu Y."/>
            <person name="Bowser T.A."/>
            <person name="Graham I.A."/>
            <person name="Ye K."/>
        </authorList>
    </citation>
    <scope>NUCLEOTIDE SEQUENCE [LARGE SCALE GENOMIC DNA]</scope>
    <source>
        <strain evidence="7">cv. HN1</strain>
        <tissue evidence="6">Leaves</tissue>
    </source>
</reference>
<dbReference type="Pfam" id="PF19037">
    <property type="entry name" value="Fuz_longin_2"/>
    <property type="match status" value="1"/>
</dbReference>
<dbReference type="GO" id="GO:0045324">
    <property type="term" value="P:late endosome to vacuole transport"/>
    <property type="evidence" value="ECO:0007669"/>
    <property type="project" value="EnsemblPlants"/>
</dbReference>
<dbReference type="PRINTS" id="PR01546">
    <property type="entry name" value="YEAST73DUF"/>
</dbReference>
<dbReference type="InterPro" id="IPR004353">
    <property type="entry name" value="Mon1"/>
</dbReference>
<dbReference type="GO" id="GO:0099402">
    <property type="term" value="P:plant organ development"/>
    <property type="evidence" value="ECO:0007669"/>
    <property type="project" value="EnsemblPlants"/>
</dbReference>
<evidence type="ECO:0000259" key="5">
    <source>
        <dbReference type="Pfam" id="PF19038"/>
    </source>
</evidence>
<dbReference type="Proteomes" id="UP000316621">
    <property type="component" value="Chromosome 9"/>
</dbReference>
<dbReference type="EMBL" id="CM010723">
    <property type="protein sequence ID" value="RZC76122.1"/>
    <property type="molecule type" value="Genomic_DNA"/>
</dbReference>
<comment type="similarity">
    <text evidence="1">Belongs to the MON1/SAND family.</text>
</comment>
<sequence length="762" mass="83273">MSSDSNSPDSTNQNPKQVVITDQISSLTLADESQKVEEAQEVSISIVNGSDGDVNSDQNDKTQVPDEEEEGGNDSAMVSAEEEEVEVLVEEGVREINLSSGGGGIDNLEQKIEGNGSETVSVKEEAGVEETGAREINSSSGGGIDEIEGTKVSPSTSANGSAMVSVKEEVGVVEEGVREINFSSGGGGGGDFEQEIERNGSVFVSVEETEVPEEEEEGVRETNSSSGGGVDEIEGAVLSPSSSGYAGELGTSSGTSNSGIDEIEEQDGIVSNDGVNLRDNLNDGASGAWVAGKRHSDEDDGSASWRKRKKHFFVLSNSGKPIYSRYGDEHKLAGFSATLQAIISFVENGGDSVKFVRAGKHQVIFLVKGPIYLVCISCTEEPQESLMGQLELIYGQMLLILTKSVNRCFERNSKFDMTPLLGGTDCVFSSLIHSFGWNPATFLHAYTCLPLAYPTRQAAGAILQDVAESGVLFAILMCKHKTITPFFWLWLSVLLVHKRHPFILMICCYLPILSCPQNPLGKTSESFSPICLPRYNPMAFLYAYVQYLDVSDIEVLSVVDTYLMLLTTSSDAFYHLKDCRMRIETVLVKSNVLIEVQRSMLDGGLRVEDLPIDPSRPVSSSPHLGQGKLTPESLERLKEADYGIGGPAGLWHFVYRSIYLDQYVSSEFSSPINSSRQQKGLYRAYQRVYASMHGENGPHKTQFRRNENYVILCWITPDFELYAAFDPLADKALAIKTCNRVCQWVRDLENEIFLLGASPFSW</sequence>
<dbReference type="GO" id="GO:0005768">
    <property type="term" value="C:endosome"/>
    <property type="evidence" value="ECO:0007669"/>
    <property type="project" value="EnsemblPlants"/>
</dbReference>
<evidence type="ECO:0000313" key="6">
    <source>
        <dbReference type="EMBL" id="RZC76122.1"/>
    </source>
</evidence>
<feature type="compositionally biased region" description="Polar residues" evidence="2">
    <location>
        <begin position="42"/>
        <end position="57"/>
    </location>
</feature>
<dbReference type="Pfam" id="PF19038">
    <property type="entry name" value="Fuz_longin_3"/>
    <property type="match status" value="1"/>
</dbReference>
<feature type="region of interest" description="Disordered" evidence="2">
    <location>
        <begin position="31"/>
        <end position="84"/>
    </location>
</feature>
<accession>A0A4Y7KUN5</accession>
<feature type="domain" description="FUZ/MON1/HPS1 second Longin" evidence="4">
    <location>
        <begin position="513"/>
        <end position="583"/>
    </location>
</feature>
<comment type="function">
    <text evidence="1">Plays an important role in membrane trafficking through the secretory apparatus.</text>
</comment>
<feature type="domain" description="FUZ/MON1/HPS1 third Longin" evidence="5">
    <location>
        <begin position="649"/>
        <end position="747"/>
    </location>
</feature>
<dbReference type="InterPro" id="IPR043972">
    <property type="entry name" value="FUZ/MON1/HPS1_longin_1"/>
</dbReference>
<feature type="region of interest" description="Disordered" evidence="2">
    <location>
        <begin position="207"/>
        <end position="260"/>
    </location>
</feature>
<name>A0A4Y7KUN5_PAPSO</name>
<protein>
    <recommendedName>
        <fullName evidence="1">Vacuolar fusion protein MON1 homolog</fullName>
    </recommendedName>
</protein>
<evidence type="ECO:0000313" key="7">
    <source>
        <dbReference type="Proteomes" id="UP000316621"/>
    </source>
</evidence>
<proteinExistence type="inferred from homology"/>
<dbReference type="STRING" id="3469.A0A4Y7KUN5"/>
<dbReference type="Pfam" id="PF19036">
    <property type="entry name" value="Fuz_longin_1"/>
    <property type="match status" value="1"/>
</dbReference>
<dbReference type="GO" id="GO:0006623">
    <property type="term" value="P:protein targeting to vacuole"/>
    <property type="evidence" value="ECO:0007669"/>
    <property type="project" value="UniProtKB-UniRule"/>
</dbReference>
<feature type="region of interest" description="Disordered" evidence="2">
    <location>
        <begin position="97"/>
        <end position="164"/>
    </location>
</feature>
<organism evidence="6 7">
    <name type="scientific">Papaver somniferum</name>
    <name type="common">Opium poppy</name>
    <dbReference type="NCBI Taxonomy" id="3469"/>
    <lineage>
        <taxon>Eukaryota</taxon>
        <taxon>Viridiplantae</taxon>
        <taxon>Streptophyta</taxon>
        <taxon>Embryophyta</taxon>
        <taxon>Tracheophyta</taxon>
        <taxon>Spermatophyta</taxon>
        <taxon>Magnoliopsida</taxon>
        <taxon>Ranunculales</taxon>
        <taxon>Papaveraceae</taxon>
        <taxon>Papaveroideae</taxon>
        <taxon>Papaver</taxon>
    </lineage>
</organism>
<feature type="compositionally biased region" description="Polar residues" evidence="2">
    <location>
        <begin position="239"/>
        <end position="259"/>
    </location>
</feature>
<evidence type="ECO:0000256" key="1">
    <source>
        <dbReference type="RuleBase" id="RU367048"/>
    </source>
</evidence>
<dbReference type="OMA" id="FSESASW"/>
<dbReference type="GO" id="GO:0007033">
    <property type="term" value="P:vacuole organization"/>
    <property type="evidence" value="ECO:0007669"/>
    <property type="project" value="EnsemblPlants"/>
</dbReference>
<feature type="compositionally biased region" description="Polar residues" evidence="2">
    <location>
        <begin position="152"/>
        <end position="162"/>
    </location>
</feature>
<gene>
    <name evidence="6" type="ORF">C5167_000279</name>
</gene>
<feature type="domain" description="FUZ/MON1/HPS1 first Longin" evidence="3">
    <location>
        <begin position="310"/>
        <end position="431"/>
    </location>
</feature>